<proteinExistence type="predicted"/>
<name>A0ABQ8ZX45_9ROSI</name>
<evidence type="ECO:0000256" key="1">
    <source>
        <dbReference type="SAM" id="MobiDB-lite"/>
    </source>
</evidence>
<comment type="caution">
    <text evidence="3">The sequence shown here is derived from an EMBL/GenBank/DDBJ whole genome shotgun (WGS) entry which is preliminary data.</text>
</comment>
<gene>
    <name evidence="3" type="ORF">OIU77_014142</name>
</gene>
<feature type="compositionally biased region" description="Polar residues" evidence="1">
    <location>
        <begin position="1"/>
        <end position="14"/>
    </location>
</feature>
<evidence type="ECO:0000259" key="2">
    <source>
        <dbReference type="Pfam" id="PF05678"/>
    </source>
</evidence>
<dbReference type="Pfam" id="PF05678">
    <property type="entry name" value="VQ"/>
    <property type="match status" value="1"/>
</dbReference>
<reference evidence="3" key="1">
    <citation type="submission" date="2022-10" db="EMBL/GenBank/DDBJ databases">
        <authorList>
            <person name="Hyden B.L."/>
            <person name="Feng K."/>
            <person name="Yates T."/>
            <person name="Jawdy S."/>
            <person name="Smart L.B."/>
            <person name="Muchero W."/>
        </authorList>
    </citation>
    <scope>NUCLEOTIDE SEQUENCE</scope>
    <source>
        <tissue evidence="3">Shoot tip</tissue>
    </source>
</reference>
<dbReference type="Proteomes" id="UP001141253">
    <property type="component" value="Chromosome 10"/>
</dbReference>
<feature type="compositionally biased region" description="Low complexity" evidence="1">
    <location>
        <begin position="33"/>
        <end position="48"/>
    </location>
</feature>
<evidence type="ECO:0000313" key="3">
    <source>
        <dbReference type="EMBL" id="KAJ6312560.1"/>
    </source>
</evidence>
<dbReference type="InterPro" id="IPR039607">
    <property type="entry name" value="VQ_8/17/18/20/21/25"/>
</dbReference>
<organism evidence="3 4">
    <name type="scientific">Salix suchowensis</name>
    <dbReference type="NCBI Taxonomy" id="1278906"/>
    <lineage>
        <taxon>Eukaryota</taxon>
        <taxon>Viridiplantae</taxon>
        <taxon>Streptophyta</taxon>
        <taxon>Embryophyta</taxon>
        <taxon>Tracheophyta</taxon>
        <taxon>Spermatophyta</taxon>
        <taxon>Magnoliopsida</taxon>
        <taxon>eudicotyledons</taxon>
        <taxon>Gunneridae</taxon>
        <taxon>Pentapetalae</taxon>
        <taxon>rosids</taxon>
        <taxon>fabids</taxon>
        <taxon>Malpighiales</taxon>
        <taxon>Salicaceae</taxon>
        <taxon>Saliceae</taxon>
        <taxon>Salix</taxon>
    </lineage>
</organism>
<sequence>MNSAKYHLGQNNINGLRPSPLRISKESHLIRKSSSSCSSASTSNSSSSIEPPVSGVKQQQQKNQPVIIYTHSPKVIHTQAKDFMALVQKLTGLSRSKNQEMAPPAQQGQDRQAEENYHAAAGAGGGADIVVSSLLKPPHAPYFADAPLFTPTPSDLFYSPRLPFRCPNSVFASPKMGNPISPSVLEFIKGLPEY</sequence>
<dbReference type="PANTHER" id="PTHR33143">
    <property type="entry name" value="F16F4.1 PROTEIN-RELATED"/>
    <property type="match status" value="1"/>
</dbReference>
<keyword evidence="4" id="KW-1185">Reference proteome</keyword>
<evidence type="ECO:0000313" key="4">
    <source>
        <dbReference type="Proteomes" id="UP001141253"/>
    </source>
</evidence>
<feature type="region of interest" description="Disordered" evidence="1">
    <location>
        <begin position="95"/>
        <end position="118"/>
    </location>
</feature>
<dbReference type="EMBL" id="JAPFFI010000024">
    <property type="protein sequence ID" value="KAJ6312560.1"/>
    <property type="molecule type" value="Genomic_DNA"/>
</dbReference>
<reference evidence="3" key="2">
    <citation type="journal article" date="2023" name="Int. J. Mol. Sci.">
        <title>De Novo Assembly and Annotation of 11 Diverse Shrub Willow (Salix) Genomes Reveals Novel Gene Organization in Sex-Linked Regions.</title>
        <authorList>
            <person name="Hyden B."/>
            <person name="Feng K."/>
            <person name="Yates T.B."/>
            <person name="Jawdy S."/>
            <person name="Cereghino C."/>
            <person name="Smart L.B."/>
            <person name="Muchero W."/>
        </authorList>
    </citation>
    <scope>NUCLEOTIDE SEQUENCE</scope>
    <source>
        <tissue evidence="3">Shoot tip</tissue>
    </source>
</reference>
<accession>A0ABQ8ZX45</accession>
<feature type="domain" description="VQ" evidence="2">
    <location>
        <begin position="70"/>
        <end position="94"/>
    </location>
</feature>
<dbReference type="PANTHER" id="PTHR33143:SF76">
    <property type="entry name" value="VQ MOTIF-CONTAINING PROTEIN 8, CHLOROPLASTIC"/>
    <property type="match status" value="1"/>
</dbReference>
<dbReference type="InterPro" id="IPR008889">
    <property type="entry name" value="VQ"/>
</dbReference>
<feature type="region of interest" description="Disordered" evidence="1">
    <location>
        <begin position="1"/>
        <end position="61"/>
    </location>
</feature>
<protein>
    <recommendedName>
        <fullName evidence="2">VQ domain-containing protein</fullName>
    </recommendedName>
</protein>